<gene>
    <name evidence="1" type="ORF">MONAX_5E047538</name>
</gene>
<accession>A0A5E4B0Y3</accession>
<comment type="caution">
    <text evidence="1">The sequence shown here is derived from an EMBL/GenBank/DDBJ whole genome shotgun (WGS) entry which is preliminary data.</text>
</comment>
<sequence length="247" mass="26870">MLAISPRASPRECTLSKAGQTKEIKYSEKGTAKKTFLLWWWWFKKSQIIQGTPLEGKEKSIQTLVPTICGEKKKVFQGRGVLLPGAEKRSLGHLPRPNVSTYRGPAREVQLAGCLPPLGRRVHLTGVDTQIRHTGVAESQKRKRLAGCCGVLAAAVLLGAREPPLRPRSHVSRACTTTWAAWALAYPDLPAGGQFPLPKVSSSWGKPEPEQLAPGLSACCPLGTTVRPGLAFEDQRALLPVQCQRLA</sequence>
<dbReference type="Proteomes" id="UP000335636">
    <property type="component" value="Unassembled WGS sequence"/>
</dbReference>
<keyword evidence="2" id="KW-1185">Reference proteome</keyword>
<evidence type="ECO:0000313" key="1">
    <source>
        <dbReference type="EMBL" id="VTJ63334.1"/>
    </source>
</evidence>
<proteinExistence type="predicted"/>
<name>A0A5E4B0Y3_MARMO</name>
<protein>
    <submittedName>
        <fullName evidence="1">Uncharacterized protein</fullName>
    </submittedName>
</protein>
<dbReference type="EMBL" id="CABDUW010000226">
    <property type="protein sequence ID" value="VTJ63334.1"/>
    <property type="molecule type" value="Genomic_DNA"/>
</dbReference>
<evidence type="ECO:0000313" key="2">
    <source>
        <dbReference type="Proteomes" id="UP000335636"/>
    </source>
</evidence>
<organism evidence="1 2">
    <name type="scientific">Marmota monax</name>
    <name type="common">Woodchuck</name>
    <dbReference type="NCBI Taxonomy" id="9995"/>
    <lineage>
        <taxon>Eukaryota</taxon>
        <taxon>Metazoa</taxon>
        <taxon>Chordata</taxon>
        <taxon>Craniata</taxon>
        <taxon>Vertebrata</taxon>
        <taxon>Euteleostomi</taxon>
        <taxon>Mammalia</taxon>
        <taxon>Eutheria</taxon>
        <taxon>Euarchontoglires</taxon>
        <taxon>Glires</taxon>
        <taxon>Rodentia</taxon>
        <taxon>Sciuromorpha</taxon>
        <taxon>Sciuridae</taxon>
        <taxon>Xerinae</taxon>
        <taxon>Marmotini</taxon>
        <taxon>Marmota</taxon>
    </lineage>
</organism>
<dbReference type="AlphaFoldDB" id="A0A5E4B0Y3"/>
<reference evidence="1" key="1">
    <citation type="submission" date="2019-04" db="EMBL/GenBank/DDBJ databases">
        <authorList>
            <person name="Alioto T."/>
            <person name="Alioto T."/>
        </authorList>
    </citation>
    <scope>NUCLEOTIDE SEQUENCE [LARGE SCALE GENOMIC DNA]</scope>
</reference>